<dbReference type="SUPFAM" id="SSF81383">
    <property type="entry name" value="F-box domain"/>
    <property type="match status" value="1"/>
</dbReference>
<dbReference type="AlphaFoldDB" id="A0A0D2BY34"/>
<dbReference type="PANTHER" id="PTHR10706:SF130">
    <property type="entry name" value="F-BOX ONLY PROTEIN 31"/>
    <property type="match status" value="1"/>
</dbReference>
<evidence type="ECO:0000256" key="2">
    <source>
        <dbReference type="ARBA" id="ARBA00022786"/>
    </source>
</evidence>
<feature type="region of interest" description="Disordered" evidence="3">
    <location>
        <begin position="335"/>
        <end position="383"/>
    </location>
</feature>
<dbReference type="InterPro" id="IPR036047">
    <property type="entry name" value="F-box-like_dom_sf"/>
</dbReference>
<dbReference type="STRING" id="215243.A0A0D2BY34"/>
<sequence length="505" mass="57563">MGIFRRHSEKPDIEHASSSSSTEHAIMQIEQEAPLLQLPSEILHIICCCLPYQSLVSLSRTCQQLRAVARKDSLWETLLRPHIPPKDFPHDPYPSPSYRELFITHHPYWFVPRNKLWISDEPHTGKVMIARYDPRRGCIEGYRLLADRTPSVGMVWAYKPSVVIHNFKPKVHLWLDDPVIKIPHDVAPINARQGWLKAEIRMTVGPQRRHTSASFSLCRNIPERLQDKSMILWPPRTIPNMPRVRAASVDNFKGSGHKPQTSDEISQTTFRLRHWSQFSIGMSQYGVRVGEQVSTWTTLDPALYTPTPEKPYQGIFVGDYAGHGCEFLLVMQTEKAPDPPQQSHTSLISQTTQQDSEEGSSDEGWEDLGQTEATSSRNEYKDDGIHHGAIEAVKLTGDPNIPRGEHTFIADDIGPAGLIRIANERPFSGARVVRSRGHVAARGFVNDEFIPSQLIMINFNRLAQYWEPFGHISFYERVDIDQLMDDTFRPIRHDQTEDTAMVNKS</sequence>
<keyword evidence="2" id="KW-0833">Ubl conjugation pathway</keyword>
<dbReference type="VEuPathDB" id="FungiDB:PV06_05953"/>
<dbReference type="Pfam" id="PF12014">
    <property type="entry name" value="Cyclin_D1_bind"/>
    <property type="match status" value="1"/>
</dbReference>
<proteinExistence type="predicted"/>
<dbReference type="Gene3D" id="1.20.1280.50">
    <property type="match status" value="1"/>
</dbReference>
<dbReference type="EMBL" id="KN847336">
    <property type="protein sequence ID" value="KIW42397.1"/>
    <property type="molecule type" value="Genomic_DNA"/>
</dbReference>
<dbReference type="InterPro" id="IPR001810">
    <property type="entry name" value="F-box_dom"/>
</dbReference>
<dbReference type="OrthoDB" id="722566at2759"/>
<feature type="region of interest" description="Disordered" evidence="3">
    <location>
        <begin position="1"/>
        <end position="23"/>
    </location>
</feature>
<keyword evidence="6" id="KW-1185">Reference proteome</keyword>
<evidence type="ECO:0000256" key="1">
    <source>
        <dbReference type="ARBA" id="ARBA00004906"/>
    </source>
</evidence>
<name>A0A0D2BY34_9EURO</name>
<dbReference type="UniPathway" id="UPA00143"/>
<dbReference type="Pfam" id="PF12937">
    <property type="entry name" value="F-box-like"/>
    <property type="match status" value="1"/>
</dbReference>
<accession>A0A0D2BY34</accession>
<dbReference type="GO" id="GO:0016567">
    <property type="term" value="P:protein ubiquitination"/>
    <property type="evidence" value="ECO:0007669"/>
    <property type="project" value="UniProtKB-UniPathway"/>
</dbReference>
<gene>
    <name evidence="5" type="ORF">PV06_05953</name>
</gene>
<dbReference type="InterPro" id="IPR045048">
    <property type="entry name" value="FBXO31/39"/>
</dbReference>
<dbReference type="HOGENOM" id="CLU_020076_1_0_1"/>
<protein>
    <recommendedName>
        <fullName evidence="4">F-box domain-containing protein</fullName>
    </recommendedName>
</protein>
<evidence type="ECO:0000313" key="6">
    <source>
        <dbReference type="Proteomes" id="UP000053342"/>
    </source>
</evidence>
<feature type="compositionally biased region" description="Polar residues" evidence="3">
    <location>
        <begin position="341"/>
        <end position="354"/>
    </location>
</feature>
<dbReference type="GeneID" id="27358027"/>
<dbReference type="RefSeq" id="XP_016262613.1">
    <property type="nucleotide sequence ID" value="XM_016407009.1"/>
</dbReference>
<dbReference type="PROSITE" id="PS50181">
    <property type="entry name" value="FBOX"/>
    <property type="match status" value="1"/>
</dbReference>
<evidence type="ECO:0000256" key="3">
    <source>
        <dbReference type="SAM" id="MobiDB-lite"/>
    </source>
</evidence>
<evidence type="ECO:0000259" key="4">
    <source>
        <dbReference type="PROSITE" id="PS50181"/>
    </source>
</evidence>
<feature type="domain" description="F-box" evidence="4">
    <location>
        <begin position="32"/>
        <end position="78"/>
    </location>
</feature>
<dbReference type="SMART" id="SM00256">
    <property type="entry name" value="FBOX"/>
    <property type="match status" value="1"/>
</dbReference>
<organism evidence="5 6">
    <name type="scientific">Exophiala oligosperma</name>
    <dbReference type="NCBI Taxonomy" id="215243"/>
    <lineage>
        <taxon>Eukaryota</taxon>
        <taxon>Fungi</taxon>
        <taxon>Dikarya</taxon>
        <taxon>Ascomycota</taxon>
        <taxon>Pezizomycotina</taxon>
        <taxon>Eurotiomycetes</taxon>
        <taxon>Chaetothyriomycetidae</taxon>
        <taxon>Chaetothyriales</taxon>
        <taxon>Herpotrichiellaceae</taxon>
        <taxon>Exophiala</taxon>
    </lineage>
</organism>
<dbReference type="PANTHER" id="PTHR10706">
    <property type="entry name" value="F-BOX FAMILY PROTEIN"/>
    <property type="match status" value="1"/>
</dbReference>
<evidence type="ECO:0000313" key="5">
    <source>
        <dbReference type="EMBL" id="KIW42397.1"/>
    </source>
</evidence>
<feature type="compositionally biased region" description="Acidic residues" evidence="3">
    <location>
        <begin position="355"/>
        <end position="366"/>
    </location>
</feature>
<reference evidence="5 6" key="1">
    <citation type="submission" date="2015-01" db="EMBL/GenBank/DDBJ databases">
        <title>The Genome Sequence of Exophiala oligosperma CBS72588.</title>
        <authorList>
            <consortium name="The Broad Institute Genomics Platform"/>
            <person name="Cuomo C."/>
            <person name="de Hoog S."/>
            <person name="Gorbushina A."/>
            <person name="Stielow B."/>
            <person name="Teixiera M."/>
            <person name="Abouelleil A."/>
            <person name="Chapman S.B."/>
            <person name="Priest M."/>
            <person name="Young S.K."/>
            <person name="Wortman J."/>
            <person name="Nusbaum C."/>
            <person name="Birren B."/>
        </authorList>
    </citation>
    <scope>NUCLEOTIDE SEQUENCE [LARGE SCALE GENOMIC DNA]</scope>
    <source>
        <strain evidence="5 6">CBS 72588</strain>
    </source>
</reference>
<dbReference type="Proteomes" id="UP000053342">
    <property type="component" value="Unassembled WGS sequence"/>
</dbReference>
<comment type="pathway">
    <text evidence="1">Protein modification; protein ubiquitination.</text>
</comment>